<protein>
    <submittedName>
        <fullName evidence="5">GlxA family transcriptional regulator</fullName>
    </submittedName>
</protein>
<dbReference type="Gene3D" id="1.10.10.60">
    <property type="entry name" value="Homeodomain-like"/>
    <property type="match status" value="1"/>
</dbReference>
<dbReference type="InterPro" id="IPR018060">
    <property type="entry name" value="HTH_AraC"/>
</dbReference>
<dbReference type="PROSITE" id="PS01124">
    <property type="entry name" value="HTH_ARAC_FAMILY_2"/>
    <property type="match status" value="1"/>
</dbReference>
<dbReference type="PANTHER" id="PTHR43130">
    <property type="entry name" value="ARAC-FAMILY TRANSCRIPTIONAL REGULATOR"/>
    <property type="match status" value="1"/>
</dbReference>
<dbReference type="InterPro" id="IPR009057">
    <property type="entry name" value="Homeodomain-like_sf"/>
</dbReference>
<keyword evidence="3" id="KW-0804">Transcription</keyword>
<evidence type="ECO:0000256" key="2">
    <source>
        <dbReference type="ARBA" id="ARBA00023125"/>
    </source>
</evidence>
<dbReference type="Gene3D" id="3.40.50.880">
    <property type="match status" value="1"/>
</dbReference>
<dbReference type="SUPFAM" id="SSF52317">
    <property type="entry name" value="Class I glutamine amidotransferase-like"/>
    <property type="match status" value="1"/>
</dbReference>
<sequence>MSAGSVAVVVTEDIDVPSWDLYELSIPCTVFGKPQPDLADPWYDLRLCGTGERPPDDRSGLPGSRLTVRTGYGLDGLAGADTVIVPSVPDSCVEEGAPLPPGLVTALRRAHAAGARMVSLCTGAFALAEAGLLDGRRATAHWMHTAQLAERYPKVRVDDSVLYVDDGDVLTSAGLTAGLDLCLHLVRRDLGAHIANQLARRMVVPAHRPGGQAQFIDLSVPATDDESLGPVLEWALANLDRPLTVEELARRVAMSPRTFYRRLRAATGMTPLQWLLNQRLARARSLLESTDLPIAKVGELSGLGTANNLRHHFLKQLGVSPGDYRRAFPRAMNG</sequence>
<evidence type="ECO:0000313" key="5">
    <source>
        <dbReference type="EMBL" id="MFC4058721.1"/>
    </source>
</evidence>
<keyword evidence="2" id="KW-0238">DNA-binding</keyword>
<dbReference type="EMBL" id="JBHSBM010000013">
    <property type="protein sequence ID" value="MFC4058721.1"/>
    <property type="molecule type" value="Genomic_DNA"/>
</dbReference>
<gene>
    <name evidence="5" type="ORF">ACFOWE_10475</name>
</gene>
<comment type="caution">
    <text evidence="5">The sequence shown here is derived from an EMBL/GenBank/DDBJ whole genome shotgun (WGS) entry which is preliminary data.</text>
</comment>
<evidence type="ECO:0000256" key="1">
    <source>
        <dbReference type="ARBA" id="ARBA00023015"/>
    </source>
</evidence>
<evidence type="ECO:0000256" key="3">
    <source>
        <dbReference type="ARBA" id="ARBA00023163"/>
    </source>
</evidence>
<dbReference type="InterPro" id="IPR029062">
    <property type="entry name" value="Class_I_gatase-like"/>
</dbReference>
<evidence type="ECO:0000313" key="6">
    <source>
        <dbReference type="Proteomes" id="UP001595850"/>
    </source>
</evidence>
<dbReference type="PANTHER" id="PTHR43130:SF3">
    <property type="entry name" value="HTH-TYPE TRANSCRIPTIONAL REGULATOR RV1931C"/>
    <property type="match status" value="1"/>
</dbReference>
<dbReference type="PROSITE" id="PS00041">
    <property type="entry name" value="HTH_ARAC_FAMILY_1"/>
    <property type="match status" value="1"/>
</dbReference>
<organism evidence="5 6">
    <name type="scientific">Planomonospora corallina</name>
    <dbReference type="NCBI Taxonomy" id="1806052"/>
    <lineage>
        <taxon>Bacteria</taxon>
        <taxon>Bacillati</taxon>
        <taxon>Actinomycetota</taxon>
        <taxon>Actinomycetes</taxon>
        <taxon>Streptosporangiales</taxon>
        <taxon>Streptosporangiaceae</taxon>
        <taxon>Planomonospora</taxon>
    </lineage>
</organism>
<evidence type="ECO:0000259" key="4">
    <source>
        <dbReference type="PROSITE" id="PS01124"/>
    </source>
</evidence>
<dbReference type="Pfam" id="PF12833">
    <property type="entry name" value="HTH_18"/>
    <property type="match status" value="1"/>
</dbReference>
<dbReference type="RefSeq" id="WP_377287020.1">
    <property type="nucleotide sequence ID" value="NZ_JBHSBM010000013.1"/>
</dbReference>
<dbReference type="InterPro" id="IPR002818">
    <property type="entry name" value="DJ-1/PfpI"/>
</dbReference>
<keyword evidence="6" id="KW-1185">Reference proteome</keyword>
<feature type="domain" description="HTH araC/xylS-type" evidence="4">
    <location>
        <begin position="229"/>
        <end position="327"/>
    </location>
</feature>
<name>A0ABV8I6D0_9ACTN</name>
<dbReference type="SUPFAM" id="SSF46689">
    <property type="entry name" value="Homeodomain-like"/>
    <property type="match status" value="2"/>
</dbReference>
<dbReference type="CDD" id="cd03137">
    <property type="entry name" value="GATase1_AraC_1"/>
    <property type="match status" value="1"/>
</dbReference>
<keyword evidence="1" id="KW-0805">Transcription regulation</keyword>
<accession>A0ABV8I6D0</accession>
<dbReference type="InterPro" id="IPR052158">
    <property type="entry name" value="INH-QAR"/>
</dbReference>
<dbReference type="SMART" id="SM00342">
    <property type="entry name" value="HTH_ARAC"/>
    <property type="match status" value="1"/>
</dbReference>
<dbReference type="Pfam" id="PF01965">
    <property type="entry name" value="DJ-1_PfpI"/>
    <property type="match status" value="1"/>
</dbReference>
<dbReference type="InterPro" id="IPR018062">
    <property type="entry name" value="HTH_AraC-typ_CS"/>
</dbReference>
<reference evidence="6" key="1">
    <citation type="journal article" date="2019" name="Int. J. Syst. Evol. Microbiol.">
        <title>The Global Catalogue of Microorganisms (GCM) 10K type strain sequencing project: providing services to taxonomists for standard genome sequencing and annotation.</title>
        <authorList>
            <consortium name="The Broad Institute Genomics Platform"/>
            <consortium name="The Broad Institute Genome Sequencing Center for Infectious Disease"/>
            <person name="Wu L."/>
            <person name="Ma J."/>
        </authorList>
    </citation>
    <scope>NUCLEOTIDE SEQUENCE [LARGE SCALE GENOMIC DNA]</scope>
    <source>
        <strain evidence="6">TBRC 4489</strain>
    </source>
</reference>
<proteinExistence type="predicted"/>
<dbReference type="Proteomes" id="UP001595850">
    <property type="component" value="Unassembled WGS sequence"/>
</dbReference>